<dbReference type="GO" id="GO:0008233">
    <property type="term" value="F:peptidase activity"/>
    <property type="evidence" value="ECO:0007669"/>
    <property type="project" value="UniProtKB-KW"/>
</dbReference>
<evidence type="ECO:0000313" key="3">
    <source>
        <dbReference type="Proteomes" id="UP000005867"/>
    </source>
</evidence>
<dbReference type="GeneID" id="11595127"/>
<dbReference type="HOGENOM" id="CLU_353998_0_0_2"/>
<dbReference type="KEGG" id="pyr:P186_0868"/>
<gene>
    <name evidence="2" type="ORF">P186_0868</name>
</gene>
<dbReference type="BioCyc" id="PSP1104324:GJSN-848-MONOMER"/>
<keyword evidence="1" id="KW-1133">Transmembrane helix</keyword>
<dbReference type="InterPro" id="IPR007981">
    <property type="entry name" value="Peptidase_A5"/>
</dbReference>
<name>G7VAZ9_9CREN</name>
<dbReference type="Pfam" id="PF05317">
    <property type="entry name" value="Thermopsin"/>
    <property type="match status" value="1"/>
</dbReference>
<feature type="transmembrane region" description="Helical" evidence="1">
    <location>
        <begin position="769"/>
        <end position="789"/>
    </location>
</feature>
<dbReference type="GO" id="GO:0006508">
    <property type="term" value="P:proteolysis"/>
    <property type="evidence" value="ECO:0007669"/>
    <property type="project" value="UniProtKB-KW"/>
</dbReference>
<sequence>MRLMILALITVVASAYSFQVVTDRGLSVGNLYNAIGYLPPGWYSYRFFNVSSGFWLDVVADRHVQVLVFSNSTFSKEGLKAKPLWSAYGINVSSWIPLGRGRYVVVVNNNGTSPVVFRLAINRSAPIGVSDYGVVFTNPPVVYNYTTREFRLRVVWLGGEAASPRGDAYSIQLNVYAEVNTSKGIHYYWLQNVIQFYNGKFRILNNIWNHTDAFSYLSKEVIKGLGNVGNDRNPQGVLEDYYYKIAFDFKDAAPPINTSLYIKVGVRSDGRPWFAFGYDVGRGVEWYDNVTLNLAARSVAIAVRGLKKNPRGLELNAEGVVGGMCCREHADFKKISVVLQLEYWNGTHFAAVPSFVNFGQATAETASNIKVVALYGRGANLTRGVYLPEYMWSRYVPIYISDYDRRGWVVVFNGTFLNLTRPPLIDFGNRTRVRYLGNSLGVGGVVVTKPLEVVFRWQREYLVRVSGPVERSEWVPEGGVYEFSPPPVVDFGNATRLVFEGWRLGGVYRGSVSFVVRSPAEVVLLYRREYLITLVDVAGVSRYWVAAGSVFSPRVESIIDFGNGTRAVLKDLKLGNVSISSVVVNAPATIVVERGYQYFVTYRVYNESGGVWVERGGSAPLPRLAVLYLGNGTRLVPLGYNYSGPVYKPMHIVAEYRREYNITLHLYSRDGVYLGPHYVGWAPGPPRQVEWRGVAVRVEARSPPPEVEAVADVGHVELEVRDFLSMPAPFSEVSISCGNYTTKAVTDAAGRSRPLLPLNYKCEVSRPAVGVYSVAVLVGGGVLVGLLAVRRGR</sequence>
<keyword evidence="2" id="KW-0378">Hydrolase</keyword>
<keyword evidence="3" id="KW-1185">Reference proteome</keyword>
<keyword evidence="2" id="KW-0645">Protease</keyword>
<evidence type="ECO:0000313" key="2">
    <source>
        <dbReference type="EMBL" id="AET32309.1"/>
    </source>
</evidence>
<dbReference type="eggNOG" id="arCOG03671">
    <property type="taxonomic scope" value="Archaea"/>
</dbReference>
<dbReference type="OrthoDB" id="28853at2157"/>
<accession>G7VAZ9</accession>
<dbReference type="Proteomes" id="UP000005867">
    <property type="component" value="Chromosome"/>
</dbReference>
<protein>
    <submittedName>
        <fullName evidence="2">Protease</fullName>
    </submittedName>
</protein>
<organism evidence="2 3">
    <name type="scientific">Pyrobaculum ferrireducens</name>
    <dbReference type="NCBI Taxonomy" id="1104324"/>
    <lineage>
        <taxon>Archaea</taxon>
        <taxon>Thermoproteota</taxon>
        <taxon>Thermoprotei</taxon>
        <taxon>Thermoproteales</taxon>
        <taxon>Thermoproteaceae</taxon>
        <taxon>Pyrobaculum</taxon>
    </lineage>
</organism>
<dbReference type="RefSeq" id="WP_014288137.1">
    <property type="nucleotide sequence ID" value="NC_016645.1"/>
</dbReference>
<evidence type="ECO:0000256" key="1">
    <source>
        <dbReference type="SAM" id="Phobius"/>
    </source>
</evidence>
<dbReference type="AlphaFoldDB" id="G7VAZ9"/>
<dbReference type="EMBL" id="CP003098">
    <property type="protein sequence ID" value="AET32309.1"/>
    <property type="molecule type" value="Genomic_DNA"/>
</dbReference>
<reference evidence="2 3" key="1">
    <citation type="journal article" date="2012" name="J. Bacteriol.">
        <title>Complete genome sequence of strain 1860, a crenarchaeon of the genus pyrobaculum able to grow with various electron acceptors.</title>
        <authorList>
            <person name="Mardanov A.V."/>
            <person name="Gumerov V.M."/>
            <person name="Slobodkina G.B."/>
            <person name="Beletsky A.V."/>
            <person name="Bonch-Osmolovskaya E.A."/>
            <person name="Ravin N.V."/>
            <person name="Skryabin K.G."/>
        </authorList>
    </citation>
    <scope>NUCLEOTIDE SEQUENCE [LARGE SCALE GENOMIC DNA]</scope>
    <source>
        <strain evidence="2 3">1860</strain>
    </source>
</reference>
<proteinExistence type="predicted"/>
<keyword evidence="1" id="KW-0472">Membrane</keyword>
<dbReference type="eggNOG" id="arCOG03672">
    <property type="taxonomic scope" value="Archaea"/>
</dbReference>
<keyword evidence="1" id="KW-0812">Transmembrane</keyword>